<dbReference type="Pfam" id="PF00094">
    <property type="entry name" value="VWD"/>
    <property type="match status" value="1"/>
</dbReference>
<dbReference type="InterPro" id="IPR001846">
    <property type="entry name" value="VWF_type-D"/>
</dbReference>
<gene>
    <name evidence="3" type="primary">LOC113472538</name>
</gene>
<dbReference type="PaxDb" id="121845-A0A3Q0JLU5"/>
<dbReference type="KEGG" id="dci:113472538"/>
<keyword evidence="2" id="KW-1185">Reference proteome</keyword>
<evidence type="ECO:0000259" key="1">
    <source>
        <dbReference type="Pfam" id="PF00094"/>
    </source>
</evidence>
<reference evidence="3" key="1">
    <citation type="submission" date="2025-08" db="UniProtKB">
        <authorList>
            <consortium name="RefSeq"/>
        </authorList>
    </citation>
    <scope>IDENTIFICATION</scope>
</reference>
<evidence type="ECO:0000313" key="3">
    <source>
        <dbReference type="RefSeq" id="XP_026688123.1"/>
    </source>
</evidence>
<dbReference type="Proteomes" id="UP000079169">
    <property type="component" value="Unplaced"/>
</dbReference>
<organism evidence="2 3">
    <name type="scientific">Diaphorina citri</name>
    <name type="common">Asian citrus psyllid</name>
    <dbReference type="NCBI Taxonomy" id="121845"/>
    <lineage>
        <taxon>Eukaryota</taxon>
        <taxon>Metazoa</taxon>
        <taxon>Ecdysozoa</taxon>
        <taxon>Arthropoda</taxon>
        <taxon>Hexapoda</taxon>
        <taxon>Insecta</taxon>
        <taxon>Pterygota</taxon>
        <taxon>Neoptera</taxon>
        <taxon>Paraneoptera</taxon>
        <taxon>Hemiptera</taxon>
        <taxon>Sternorrhyncha</taxon>
        <taxon>Psylloidea</taxon>
        <taxon>Psyllidae</taxon>
        <taxon>Diaphorininae</taxon>
        <taxon>Diaphorina</taxon>
    </lineage>
</organism>
<dbReference type="RefSeq" id="XP_026688123.1">
    <property type="nucleotide sequence ID" value="XM_026832322.1"/>
</dbReference>
<protein>
    <submittedName>
        <fullName evidence="3">Uncharacterized protein LOC113472538</fullName>
    </submittedName>
</protein>
<dbReference type="AlphaFoldDB" id="A0A3Q0JLU5"/>
<dbReference type="GeneID" id="113472538"/>
<accession>A0A3Q0JLU5</accession>
<feature type="domain" description="VWFD" evidence="1">
    <location>
        <begin position="116"/>
        <end position="177"/>
    </location>
</feature>
<evidence type="ECO:0000313" key="2">
    <source>
        <dbReference type="Proteomes" id="UP000079169"/>
    </source>
</evidence>
<name>A0A3Q0JLU5_DIACI</name>
<sequence length="187" mass="20818">MGIKKNPNFKDLLDLKLLQGTNQLTNLTISANSSLTINGFLIESTDEYVTYPANAKNDDYIFKIKKWQERMIEVDMGKTGVTQLTNLTISANSSLTINGFLIESTDEYVTYPANAKNDDYIFKIKKWQERMIEVDMGKTGVIIQYYGHSVVTLIDGILKGSTCGLCGDFNGEVSNELDNSGIKCGNM</sequence>
<proteinExistence type="predicted"/>